<comment type="similarity">
    <text evidence="1">Belongs to the bacterial ribosomal protein bL34 family.</text>
</comment>
<evidence type="ECO:0000313" key="5">
    <source>
        <dbReference type="Proteomes" id="UP000053831"/>
    </source>
</evidence>
<dbReference type="Gene3D" id="1.10.287.3980">
    <property type="match status" value="1"/>
</dbReference>
<proteinExistence type="inferred from homology"/>
<keyword evidence="3" id="KW-0687">Ribonucleoprotein</keyword>
<reference evidence="4 5" key="1">
    <citation type="submission" date="2015-07" db="EMBL/GenBank/DDBJ databases">
        <title>The genome of the fungus Escovopsis weberi, a specialized disease agent of ant agriculture.</title>
        <authorList>
            <person name="de Man T.J."/>
            <person name="Stajich J.E."/>
            <person name="Kubicek C.P."/>
            <person name="Chenthamara K."/>
            <person name="Atanasova L."/>
            <person name="Druzhinina I.S."/>
            <person name="Birnbaum S."/>
            <person name="Barribeau S.M."/>
            <person name="Teiling C."/>
            <person name="Suen G."/>
            <person name="Currie C."/>
            <person name="Gerardo N.M."/>
        </authorList>
    </citation>
    <scope>NUCLEOTIDE SEQUENCE [LARGE SCALE GENOMIC DNA]</scope>
</reference>
<dbReference type="AlphaFoldDB" id="A0A0M8MYJ9"/>
<comment type="caution">
    <text evidence="4">The sequence shown here is derived from an EMBL/GenBank/DDBJ whole genome shotgun (WGS) entry which is preliminary data.</text>
</comment>
<protein>
    <submittedName>
        <fullName evidence="4">50S ribosomal protein L34</fullName>
    </submittedName>
</protein>
<dbReference type="GO" id="GO:0003735">
    <property type="term" value="F:structural constituent of ribosome"/>
    <property type="evidence" value="ECO:0007669"/>
    <property type="project" value="InterPro"/>
</dbReference>
<keyword evidence="5" id="KW-1185">Reference proteome</keyword>
<sequence length="129" mass="14244">MSFLARLARPVVALHIQPSTRTFTTLQPLRPTLLATFRPALTSFAPATPSTAAPGAGERAADLVPAAAVSAHPALAGATQIRFGPRNTMQGHTRLVQKRRHGWLKRMRSKTGRRILERRKLKGRRHVAW</sequence>
<dbReference type="Proteomes" id="UP000053831">
    <property type="component" value="Unassembled WGS sequence"/>
</dbReference>
<evidence type="ECO:0000313" key="4">
    <source>
        <dbReference type="EMBL" id="KOS16974.1"/>
    </source>
</evidence>
<keyword evidence="2 4" id="KW-0689">Ribosomal protein</keyword>
<dbReference type="GO" id="GO:0005840">
    <property type="term" value="C:ribosome"/>
    <property type="evidence" value="ECO:0007669"/>
    <property type="project" value="UniProtKB-KW"/>
</dbReference>
<evidence type="ECO:0000256" key="2">
    <source>
        <dbReference type="ARBA" id="ARBA00022980"/>
    </source>
</evidence>
<evidence type="ECO:0000256" key="1">
    <source>
        <dbReference type="ARBA" id="ARBA00010111"/>
    </source>
</evidence>
<dbReference type="OrthoDB" id="431691at2759"/>
<organism evidence="4 5">
    <name type="scientific">Escovopsis weberi</name>
    <dbReference type="NCBI Taxonomy" id="150374"/>
    <lineage>
        <taxon>Eukaryota</taxon>
        <taxon>Fungi</taxon>
        <taxon>Dikarya</taxon>
        <taxon>Ascomycota</taxon>
        <taxon>Pezizomycotina</taxon>
        <taxon>Sordariomycetes</taxon>
        <taxon>Hypocreomycetidae</taxon>
        <taxon>Hypocreales</taxon>
        <taxon>Hypocreaceae</taxon>
        <taxon>Escovopsis</taxon>
    </lineage>
</organism>
<dbReference type="EMBL" id="LGSR01000028">
    <property type="protein sequence ID" value="KOS16974.1"/>
    <property type="molecule type" value="Genomic_DNA"/>
</dbReference>
<dbReference type="GO" id="GO:0006412">
    <property type="term" value="P:translation"/>
    <property type="evidence" value="ECO:0007669"/>
    <property type="project" value="InterPro"/>
</dbReference>
<dbReference type="Pfam" id="PF00468">
    <property type="entry name" value="Ribosomal_L34"/>
    <property type="match status" value="1"/>
</dbReference>
<dbReference type="STRING" id="150374.A0A0M8MYJ9"/>
<name>A0A0M8MYJ9_ESCWE</name>
<dbReference type="GO" id="GO:1990904">
    <property type="term" value="C:ribonucleoprotein complex"/>
    <property type="evidence" value="ECO:0007669"/>
    <property type="project" value="UniProtKB-KW"/>
</dbReference>
<dbReference type="InterPro" id="IPR000271">
    <property type="entry name" value="Ribosomal_bL34"/>
</dbReference>
<accession>A0A0M8MYJ9</accession>
<evidence type="ECO:0000256" key="3">
    <source>
        <dbReference type="ARBA" id="ARBA00023274"/>
    </source>
</evidence>
<gene>
    <name evidence="4" type="ORF">ESCO_005886</name>
</gene>